<reference evidence="2" key="2">
    <citation type="journal article" date="2022" name="Sci. Rep.">
        <title>In silico prediction of the enzymes involved in the degradation of the herbicide molinate by Gulosibacter molinativorax ON4T.</title>
        <authorList>
            <person name="Lopes A.R."/>
            <person name="Bunin E."/>
            <person name="Viana A.T."/>
            <person name="Froufe H."/>
            <person name="Munoz-Merida A."/>
            <person name="Pinho D."/>
            <person name="Figueiredo J."/>
            <person name="Barroso C."/>
            <person name="Vaz-Moreira I."/>
            <person name="Bellanger X."/>
            <person name="Egas C."/>
            <person name="Nunes O.C."/>
        </authorList>
    </citation>
    <scope>NUCLEOTIDE SEQUENCE</scope>
    <source>
        <strain evidence="2">ON4</strain>
    </source>
</reference>
<name>A0ABT7C4X4_9MICO</name>
<keyword evidence="3" id="KW-1185">Reference proteome</keyword>
<evidence type="ECO:0000313" key="3">
    <source>
        <dbReference type="Proteomes" id="UP001170379"/>
    </source>
</evidence>
<dbReference type="PROSITE" id="PS51257">
    <property type="entry name" value="PROKAR_LIPOPROTEIN"/>
    <property type="match status" value="1"/>
</dbReference>
<reference evidence="2" key="1">
    <citation type="submission" date="2018-03" db="EMBL/GenBank/DDBJ databases">
        <authorList>
            <person name="Nunes O.C."/>
            <person name="Lopes A.R."/>
            <person name="Froufe H."/>
            <person name="Munoz-Merida A."/>
            <person name="Barroso C."/>
            <person name="Egas C."/>
        </authorList>
    </citation>
    <scope>NUCLEOTIDE SEQUENCE</scope>
    <source>
        <strain evidence="2">ON4</strain>
    </source>
</reference>
<feature type="chain" id="PRO_5045408254" description="Lipoprotein" evidence="1">
    <location>
        <begin position="28"/>
        <end position="222"/>
    </location>
</feature>
<dbReference type="Proteomes" id="UP001170379">
    <property type="component" value="Unassembled WGS sequence"/>
</dbReference>
<evidence type="ECO:0000256" key="1">
    <source>
        <dbReference type="SAM" id="SignalP"/>
    </source>
</evidence>
<gene>
    <name evidence="2" type="ORF">C7K25_02495</name>
</gene>
<comment type="caution">
    <text evidence="2">The sequence shown here is derived from an EMBL/GenBank/DDBJ whole genome shotgun (WGS) entry which is preliminary data.</text>
</comment>
<feature type="signal peptide" evidence="1">
    <location>
        <begin position="1"/>
        <end position="27"/>
    </location>
</feature>
<keyword evidence="1" id="KW-0732">Signal</keyword>
<evidence type="ECO:0008006" key="4">
    <source>
        <dbReference type="Google" id="ProtNLM"/>
    </source>
</evidence>
<proteinExistence type="predicted"/>
<organism evidence="2 3">
    <name type="scientific">Gulosibacter molinativorax</name>
    <dbReference type="NCBI Taxonomy" id="256821"/>
    <lineage>
        <taxon>Bacteria</taxon>
        <taxon>Bacillati</taxon>
        <taxon>Actinomycetota</taxon>
        <taxon>Actinomycetes</taxon>
        <taxon>Micrococcales</taxon>
        <taxon>Microbacteriaceae</taxon>
        <taxon>Gulosibacter</taxon>
    </lineage>
</organism>
<dbReference type="EMBL" id="PXVD01000003">
    <property type="protein sequence ID" value="MDJ1370252.1"/>
    <property type="molecule type" value="Genomic_DNA"/>
</dbReference>
<sequence>MKTHYRRRFATILALAGALLITGCASTETDPAPASPDANVIDGGNTSTLDLLISDGLANAQSDFQREVLQEARESGQISEDDWKEANNQYKACLVAKGYEVEVIYNGTDVLIQGEAETEGTVDEQKAAGELRQQADRECYEKTSAFINEIYSYLNGGQQAGGLDGDTVQRAVLACLIDRDLVPSDTSYDGFLADLEQNGGKQFTPNGQENEEDIAACWVENT</sequence>
<evidence type="ECO:0000313" key="2">
    <source>
        <dbReference type="EMBL" id="MDJ1370252.1"/>
    </source>
</evidence>
<accession>A0ABT7C4X4</accession>
<protein>
    <recommendedName>
        <fullName evidence="4">Lipoprotein</fullName>
    </recommendedName>
</protein>